<dbReference type="InterPro" id="IPR007300">
    <property type="entry name" value="CidB/LrgB"/>
</dbReference>
<feature type="transmembrane region" description="Helical" evidence="6">
    <location>
        <begin position="181"/>
        <end position="201"/>
    </location>
</feature>
<evidence type="ECO:0000313" key="7">
    <source>
        <dbReference type="EMBL" id="CCO19996.1"/>
    </source>
</evidence>
<proteinExistence type="predicted"/>
<keyword evidence="3 6" id="KW-1133">Transmembrane helix</keyword>
<feature type="compositionally biased region" description="Polar residues" evidence="5">
    <location>
        <begin position="24"/>
        <end position="35"/>
    </location>
</feature>
<evidence type="ECO:0000256" key="1">
    <source>
        <dbReference type="ARBA" id="ARBA00004141"/>
    </source>
</evidence>
<name>K8EPL3_9CHLO</name>
<dbReference type="Proteomes" id="UP000198341">
    <property type="component" value="Chromosome 15"/>
</dbReference>
<dbReference type="EMBL" id="FO082264">
    <property type="protein sequence ID" value="CCO19996.1"/>
    <property type="molecule type" value="Genomic_DNA"/>
</dbReference>
<feature type="transmembrane region" description="Helical" evidence="6">
    <location>
        <begin position="554"/>
        <end position="581"/>
    </location>
</feature>
<feature type="compositionally biased region" description="Polar residues" evidence="5">
    <location>
        <begin position="1"/>
        <end position="16"/>
    </location>
</feature>
<feature type="transmembrane region" description="Helical" evidence="6">
    <location>
        <begin position="398"/>
        <end position="419"/>
    </location>
</feature>
<evidence type="ECO:0000313" key="8">
    <source>
        <dbReference type="Proteomes" id="UP000198341"/>
    </source>
</evidence>
<dbReference type="OrthoDB" id="2502820at2759"/>
<protein>
    <submittedName>
        <fullName evidence="7">Uncharacterized protein</fullName>
    </submittedName>
</protein>
<keyword evidence="2 6" id="KW-0812">Transmembrane</keyword>
<feature type="transmembrane region" description="Helical" evidence="6">
    <location>
        <begin position="254"/>
        <end position="274"/>
    </location>
</feature>
<dbReference type="AlphaFoldDB" id="K8EPL3"/>
<organism evidence="7 8">
    <name type="scientific">Bathycoccus prasinos</name>
    <dbReference type="NCBI Taxonomy" id="41875"/>
    <lineage>
        <taxon>Eukaryota</taxon>
        <taxon>Viridiplantae</taxon>
        <taxon>Chlorophyta</taxon>
        <taxon>Mamiellophyceae</taxon>
        <taxon>Mamiellales</taxon>
        <taxon>Bathycoccaceae</taxon>
        <taxon>Bathycoccus</taxon>
    </lineage>
</organism>
<feature type="transmembrane region" description="Helical" evidence="6">
    <location>
        <begin position="431"/>
        <end position="453"/>
    </location>
</feature>
<evidence type="ECO:0000256" key="5">
    <source>
        <dbReference type="SAM" id="MobiDB-lite"/>
    </source>
</evidence>
<feature type="region of interest" description="Disordered" evidence="5">
    <location>
        <begin position="1"/>
        <end position="44"/>
    </location>
</feature>
<dbReference type="RefSeq" id="XP_007508910.1">
    <property type="nucleotide sequence ID" value="XM_007508848.1"/>
</dbReference>
<evidence type="ECO:0000256" key="4">
    <source>
        <dbReference type="ARBA" id="ARBA00023136"/>
    </source>
</evidence>
<sequence>MRFFAATSSPKSVRTIQTKEKNSTRQNTIGNKNIASSTRRIRSRSNSFKRGKAMLVKAAGHEDIAARFRAERAAAAAAKAAENSKAVESTPPPPEKTNKVEHEDKTAFYAMAMKRHAEKLLENERAKKANYPMFRTTDVDKNFAEFSTKCDGLMRLFGATGTLFVLDKVISKKVLSQGISFPGPLVVMFGLIFALLAMDALAKDEESSLSAQVCHLFAPAMDWITSWLPVFYVPSLVTLPLVVSTMEAATLGKIIGLLVVGFVVTCAFSAKLATKVREMTGVEMQPLPQEKAKPPTTDLVKQLVGFTTMMSYLSASWLPATDAYQPFFVTVGLVGATVSSLLIGNVDKVKAKMNPIVTCAVLSNLGVYIMGLCTGAGYQATLKLYKSGVSFTDMNSLSAMGAGDILMAFLGSVIVSFAFKVYGARKIIKRHALEIFTCLVGTSTFAMFSTAFLGRLIGLTPAISLALVPRSVTVALAMPVTVSLGHPEMVSLTAAAVVLTGLLGSALATKVLDQSGANDPISRGMATAASSHGLGTAALVSKEPEALPYAALSYALSGIVSSVLAATPVVTAALVGIAGGVGA</sequence>
<dbReference type="Pfam" id="PF04172">
    <property type="entry name" value="LrgB"/>
    <property type="match status" value="1"/>
</dbReference>
<comment type="subcellular location">
    <subcellularLocation>
        <location evidence="1">Membrane</location>
        <topology evidence="1">Multi-pass membrane protein</topology>
    </subcellularLocation>
</comment>
<feature type="transmembrane region" description="Helical" evidence="6">
    <location>
        <begin position="213"/>
        <end position="234"/>
    </location>
</feature>
<dbReference type="PANTHER" id="PTHR30249">
    <property type="entry name" value="PUTATIVE SEROTONIN TRANSPORTER"/>
    <property type="match status" value="1"/>
</dbReference>
<dbReference type="STRING" id="41875.K8EPL3"/>
<evidence type="ECO:0000256" key="2">
    <source>
        <dbReference type="ARBA" id="ARBA00022692"/>
    </source>
</evidence>
<gene>
    <name evidence="7" type="ordered locus">Bathy15g02160</name>
</gene>
<dbReference type="eggNOG" id="ENOG502QQ63">
    <property type="taxonomic scope" value="Eukaryota"/>
</dbReference>
<dbReference type="GeneID" id="19011629"/>
<feature type="transmembrane region" description="Helical" evidence="6">
    <location>
        <begin position="356"/>
        <end position="378"/>
    </location>
</feature>
<evidence type="ECO:0000256" key="3">
    <source>
        <dbReference type="ARBA" id="ARBA00022989"/>
    </source>
</evidence>
<evidence type="ECO:0000256" key="6">
    <source>
        <dbReference type="SAM" id="Phobius"/>
    </source>
</evidence>
<dbReference type="GO" id="GO:0016020">
    <property type="term" value="C:membrane"/>
    <property type="evidence" value="ECO:0007669"/>
    <property type="project" value="UniProtKB-SubCell"/>
</dbReference>
<reference evidence="7 8" key="1">
    <citation type="submission" date="2011-10" db="EMBL/GenBank/DDBJ databases">
        <authorList>
            <person name="Genoscope - CEA"/>
        </authorList>
    </citation>
    <scope>NUCLEOTIDE SEQUENCE [LARGE SCALE GENOMIC DNA]</scope>
    <source>
        <strain evidence="7 8">RCC 1105</strain>
    </source>
</reference>
<keyword evidence="8" id="KW-1185">Reference proteome</keyword>
<keyword evidence="4 6" id="KW-0472">Membrane</keyword>
<accession>K8EPL3</accession>
<dbReference type="KEGG" id="bpg:Bathy15g02160"/>
<dbReference type="PANTHER" id="PTHR30249:SF0">
    <property type="entry name" value="PLASTIDAL GLYCOLATE_GLYCERATE TRANSLOCATOR 1, CHLOROPLASTIC"/>
    <property type="match status" value="1"/>
</dbReference>
<feature type="transmembrane region" description="Helical" evidence="6">
    <location>
        <begin position="489"/>
        <end position="508"/>
    </location>
</feature>
<feature type="transmembrane region" description="Helical" evidence="6">
    <location>
        <begin position="324"/>
        <end position="344"/>
    </location>
</feature>